<proteinExistence type="predicted"/>
<evidence type="ECO:0000256" key="1">
    <source>
        <dbReference type="ARBA" id="ARBA00022849"/>
    </source>
</evidence>
<dbReference type="SMART" id="SM00418">
    <property type="entry name" value="HTH_ARSR"/>
    <property type="match status" value="1"/>
</dbReference>
<reference evidence="3 4" key="1">
    <citation type="submission" date="2021-03" db="EMBL/GenBank/DDBJ databases">
        <title>Sequencing the genomes of 1000 actinobacteria strains.</title>
        <authorList>
            <person name="Klenk H.-P."/>
        </authorList>
    </citation>
    <scope>NUCLEOTIDE SEQUENCE [LARGE SCALE GENOMIC DNA]</scope>
    <source>
        <strain evidence="3 4">DSM 18824</strain>
    </source>
</reference>
<dbReference type="Pfam" id="PF01451">
    <property type="entry name" value="LMWPc"/>
    <property type="match status" value="1"/>
</dbReference>
<dbReference type="SMART" id="SM00226">
    <property type="entry name" value="LMWPc"/>
    <property type="match status" value="1"/>
</dbReference>
<dbReference type="PANTHER" id="PTHR43428">
    <property type="entry name" value="ARSENATE REDUCTASE"/>
    <property type="match status" value="1"/>
</dbReference>
<comment type="caution">
    <text evidence="3">The sequence shown here is derived from an EMBL/GenBank/DDBJ whole genome shotgun (WGS) entry which is preliminary data.</text>
</comment>
<dbReference type="Proteomes" id="UP000755585">
    <property type="component" value="Unassembled WGS sequence"/>
</dbReference>
<evidence type="ECO:0000313" key="3">
    <source>
        <dbReference type="EMBL" id="MBP2355670.1"/>
    </source>
</evidence>
<evidence type="ECO:0000259" key="2">
    <source>
        <dbReference type="PROSITE" id="PS50987"/>
    </source>
</evidence>
<dbReference type="InterPro" id="IPR036196">
    <property type="entry name" value="Ptyr_pPase_sf"/>
</dbReference>
<name>A0ABS4UVJ5_9ACTN</name>
<dbReference type="CDD" id="cd00090">
    <property type="entry name" value="HTH_ARSR"/>
    <property type="match status" value="1"/>
</dbReference>
<dbReference type="InterPro" id="IPR011991">
    <property type="entry name" value="ArsR-like_HTH"/>
</dbReference>
<organism evidence="3 4">
    <name type="scientific">Kribbella aluminosa</name>
    <dbReference type="NCBI Taxonomy" id="416017"/>
    <lineage>
        <taxon>Bacteria</taxon>
        <taxon>Bacillati</taxon>
        <taxon>Actinomycetota</taxon>
        <taxon>Actinomycetes</taxon>
        <taxon>Propionibacteriales</taxon>
        <taxon>Kribbellaceae</taxon>
        <taxon>Kribbella</taxon>
    </lineage>
</organism>
<dbReference type="SMART" id="SM00347">
    <property type="entry name" value="HTH_MARR"/>
    <property type="match status" value="1"/>
</dbReference>
<dbReference type="EMBL" id="JAGINT010000002">
    <property type="protein sequence ID" value="MBP2355670.1"/>
    <property type="molecule type" value="Genomic_DNA"/>
</dbReference>
<sequence>MNTERFNLAERARIHAALGDPARLAIVDALVGGDAAPGELGAALDLPTNLIAHHLKVLEDAGLVVRTRSEGDRRRTYVRLEPEALSAIATPVLLAAKRVVFVCTQNSARSQLAAAIWSRRSHVPAVSAGTEPADRVHPRTLKVARRHGLDPSGWRPVQLRDVVHPDDLLIAVCDNAHEQLVAERLVPEHLPPERLVPEHVVPEHVVPEHVVPLHLLPEHLPSEHLPSEHLPSEHLLHEHLVPEPLLSEQRPRLHWSVPDPAPADTDAAFEAAYSELADRIDRLAPALAPGQVRRG</sequence>
<dbReference type="InterPro" id="IPR000835">
    <property type="entry name" value="HTH_MarR-typ"/>
</dbReference>
<dbReference type="RefSeq" id="WP_245359696.1">
    <property type="nucleotide sequence ID" value="NZ_BAAAVU010000037.1"/>
</dbReference>
<gene>
    <name evidence="3" type="ORF">JOF29_006780</name>
</gene>
<dbReference type="Gene3D" id="1.10.10.10">
    <property type="entry name" value="Winged helix-like DNA-binding domain superfamily/Winged helix DNA-binding domain"/>
    <property type="match status" value="1"/>
</dbReference>
<evidence type="ECO:0000313" key="4">
    <source>
        <dbReference type="Proteomes" id="UP000755585"/>
    </source>
</evidence>
<dbReference type="SUPFAM" id="SSF46785">
    <property type="entry name" value="Winged helix' DNA-binding domain"/>
    <property type="match status" value="1"/>
</dbReference>
<keyword evidence="1" id="KW-0059">Arsenical resistance</keyword>
<keyword evidence="4" id="KW-1185">Reference proteome</keyword>
<protein>
    <submittedName>
        <fullName evidence="3">Protein-tyrosine-phosphatase/DNA-binding HxlR family transcriptional regulator</fullName>
    </submittedName>
</protein>
<accession>A0ABS4UVJ5</accession>
<dbReference type="PANTHER" id="PTHR43428:SF1">
    <property type="entry name" value="ARSENATE REDUCTASE"/>
    <property type="match status" value="1"/>
</dbReference>
<dbReference type="InterPro" id="IPR036388">
    <property type="entry name" value="WH-like_DNA-bd_sf"/>
</dbReference>
<feature type="domain" description="HTH arsR-type" evidence="2">
    <location>
        <begin position="3"/>
        <end position="100"/>
    </location>
</feature>
<dbReference type="InterPro" id="IPR036390">
    <property type="entry name" value="WH_DNA-bd_sf"/>
</dbReference>
<dbReference type="InterPro" id="IPR001845">
    <property type="entry name" value="HTH_ArsR_DNA-bd_dom"/>
</dbReference>
<dbReference type="SUPFAM" id="SSF52788">
    <property type="entry name" value="Phosphotyrosine protein phosphatases I"/>
    <property type="match status" value="1"/>
</dbReference>
<dbReference type="PROSITE" id="PS50987">
    <property type="entry name" value="HTH_ARSR_2"/>
    <property type="match status" value="1"/>
</dbReference>
<dbReference type="InterPro" id="IPR023485">
    <property type="entry name" value="Ptyr_pPase"/>
</dbReference>
<dbReference type="Gene3D" id="3.40.50.2300">
    <property type="match status" value="1"/>
</dbReference>
<dbReference type="Pfam" id="PF12840">
    <property type="entry name" value="HTH_20"/>
    <property type="match status" value="1"/>
</dbReference>